<dbReference type="EMBL" id="JACIBU010000001">
    <property type="protein sequence ID" value="MBB3674794.1"/>
    <property type="molecule type" value="Genomic_DNA"/>
</dbReference>
<evidence type="ECO:0000313" key="7">
    <source>
        <dbReference type="Proteomes" id="UP000580718"/>
    </source>
</evidence>
<comment type="caution">
    <text evidence="6">The sequence shown here is derived from an EMBL/GenBank/DDBJ whole genome shotgun (WGS) entry which is preliminary data.</text>
</comment>
<reference evidence="6 7" key="1">
    <citation type="submission" date="2020-08" db="EMBL/GenBank/DDBJ databases">
        <title>Sequencing the genomes of 1000 actinobacteria strains.</title>
        <authorList>
            <person name="Klenk H.-P."/>
        </authorList>
    </citation>
    <scope>NUCLEOTIDE SEQUENCE [LARGE SCALE GENOMIC DNA]</scope>
    <source>
        <strain evidence="6 7">DSM 16678</strain>
    </source>
</reference>
<evidence type="ECO:0000259" key="5">
    <source>
        <dbReference type="PROSITE" id="PS50977"/>
    </source>
</evidence>
<dbReference type="PRINTS" id="PR00455">
    <property type="entry name" value="HTHTETR"/>
</dbReference>
<feature type="domain" description="HTH tetR-type" evidence="5">
    <location>
        <begin position="19"/>
        <end position="79"/>
    </location>
</feature>
<evidence type="ECO:0000256" key="2">
    <source>
        <dbReference type="ARBA" id="ARBA00023125"/>
    </source>
</evidence>
<dbReference type="InterPro" id="IPR009057">
    <property type="entry name" value="Homeodomain-like_sf"/>
</dbReference>
<dbReference type="GO" id="GO:0000976">
    <property type="term" value="F:transcription cis-regulatory region binding"/>
    <property type="evidence" value="ECO:0007669"/>
    <property type="project" value="TreeGrafter"/>
</dbReference>
<dbReference type="SUPFAM" id="SSF46689">
    <property type="entry name" value="Homeodomain-like"/>
    <property type="match status" value="1"/>
</dbReference>
<organism evidence="6 7">
    <name type="scientific">Modestobacter versicolor</name>
    <dbReference type="NCBI Taxonomy" id="429133"/>
    <lineage>
        <taxon>Bacteria</taxon>
        <taxon>Bacillati</taxon>
        <taxon>Actinomycetota</taxon>
        <taxon>Actinomycetes</taxon>
        <taxon>Geodermatophilales</taxon>
        <taxon>Geodermatophilaceae</taxon>
        <taxon>Modestobacter</taxon>
    </lineage>
</organism>
<dbReference type="InterPro" id="IPR050109">
    <property type="entry name" value="HTH-type_TetR-like_transc_reg"/>
</dbReference>
<dbReference type="PANTHER" id="PTHR30055:SF238">
    <property type="entry name" value="MYCOFACTOCIN BIOSYNTHESIS TRANSCRIPTIONAL REGULATOR MFTR-RELATED"/>
    <property type="match status" value="1"/>
</dbReference>
<accession>A0A839Y3M0</accession>
<dbReference type="RefSeq" id="WP_220035875.1">
    <property type="nucleotide sequence ID" value="NZ_JACIBU010000001.1"/>
</dbReference>
<dbReference type="InterPro" id="IPR001647">
    <property type="entry name" value="HTH_TetR"/>
</dbReference>
<evidence type="ECO:0000256" key="1">
    <source>
        <dbReference type="ARBA" id="ARBA00023015"/>
    </source>
</evidence>
<dbReference type="PANTHER" id="PTHR30055">
    <property type="entry name" value="HTH-TYPE TRANSCRIPTIONAL REGULATOR RUTR"/>
    <property type="match status" value="1"/>
</dbReference>
<evidence type="ECO:0000256" key="3">
    <source>
        <dbReference type="ARBA" id="ARBA00023163"/>
    </source>
</evidence>
<keyword evidence="2 4" id="KW-0238">DNA-binding</keyword>
<gene>
    <name evidence="6" type="ORF">FHX36_000529</name>
</gene>
<evidence type="ECO:0000313" key="6">
    <source>
        <dbReference type="EMBL" id="MBB3674794.1"/>
    </source>
</evidence>
<proteinExistence type="predicted"/>
<dbReference type="Proteomes" id="UP000580718">
    <property type="component" value="Unassembled WGS sequence"/>
</dbReference>
<protein>
    <submittedName>
        <fullName evidence="6">AcrR family transcriptional regulator</fullName>
    </submittedName>
</protein>
<dbReference type="Pfam" id="PF00440">
    <property type="entry name" value="TetR_N"/>
    <property type="match status" value="1"/>
</dbReference>
<keyword evidence="1" id="KW-0805">Transcription regulation</keyword>
<dbReference type="GO" id="GO:0003700">
    <property type="term" value="F:DNA-binding transcription factor activity"/>
    <property type="evidence" value="ECO:0007669"/>
    <property type="project" value="TreeGrafter"/>
</dbReference>
<dbReference type="PROSITE" id="PS50977">
    <property type="entry name" value="HTH_TETR_2"/>
    <property type="match status" value="1"/>
</dbReference>
<keyword evidence="3" id="KW-0804">Transcription</keyword>
<dbReference type="Gene3D" id="1.10.357.10">
    <property type="entry name" value="Tetracycline Repressor, domain 2"/>
    <property type="match status" value="1"/>
</dbReference>
<feature type="DNA-binding region" description="H-T-H motif" evidence="4">
    <location>
        <begin position="42"/>
        <end position="61"/>
    </location>
</feature>
<evidence type="ECO:0000256" key="4">
    <source>
        <dbReference type="PROSITE-ProRule" id="PRU00335"/>
    </source>
</evidence>
<sequence length="197" mass="21619">MASELDDRGVAGVRERKRAHSRAATVDAALALFATRGYDEVTVADICEAAQIAPRTFFRYFPSREDVLAEPARQMAARLTAAISTAPEQLGDAGTLDHALRSVGGYVVDHRDRLALFLRVAAESAASRPSPFLHLADRERDVAERLLARRGALPPADWRTRLVVARGVATFRVWLDDVIARDVPDPLGHLDELLATR</sequence>
<dbReference type="AlphaFoldDB" id="A0A839Y3M0"/>
<name>A0A839Y3M0_9ACTN</name>